<feature type="repeat" description="RCC1" evidence="3">
    <location>
        <begin position="211"/>
        <end position="271"/>
    </location>
</feature>
<feature type="domain" description="RCC1-like" evidence="4">
    <location>
        <begin position="37"/>
        <end position="241"/>
    </location>
</feature>
<dbReference type="InterPro" id="IPR058923">
    <property type="entry name" value="RCC1-like_dom"/>
</dbReference>
<dbReference type="OrthoDB" id="10256179at2759"/>
<evidence type="ECO:0000256" key="3">
    <source>
        <dbReference type="PROSITE-ProRule" id="PRU00235"/>
    </source>
</evidence>
<gene>
    <name evidence="5" type="ORF">NAEGRDRAFT_34281</name>
</gene>
<keyword evidence="1" id="KW-0344">Guanine-nucleotide releasing factor</keyword>
<dbReference type="RefSeq" id="XP_002676248.1">
    <property type="nucleotide sequence ID" value="XM_002676202.1"/>
</dbReference>
<dbReference type="InParanoid" id="D2VHZ9"/>
<feature type="repeat" description="RCC1" evidence="3">
    <location>
        <begin position="42"/>
        <end position="97"/>
    </location>
</feature>
<dbReference type="InterPro" id="IPR051553">
    <property type="entry name" value="Ran_GTPase-activating"/>
</dbReference>
<sequence length="393" mass="42369">MGTGYVPTLSTPVELPNYSTNVNLTILQFDSSYYSNILLAGDAVYTWGRNDYGEVGDGTVAVHKKVPFKLFSWDLQGPQDVEQIAAGAFTFYAIKENGKLYAWGRNHRGQLGDKTTVTKVRPVDVYMDGALANQYIVKVCGGLSHTAVLTSNNSLYSFGDNTYGQLGIGSASSAEYKMEAVAVNLPESFAGEIVVDLKCGDDFTTVLTESGKVFAWGKNDKGQCGTGINSPYLTVPTPIEMAATKVHGFNFDTKIVQIAMGNYASYAIDENGKLWAWGANDQGQIGDRTWDEKNRPFSVYRYGALANQTVVRVCAGNGSVLALTSTGNLVAIGDNTYGQLGTGDYVSSGEPVVVKMKPFQNETIKDIQCGMFHNLVLTASGKVFAFGGNMYGQ</sequence>
<dbReference type="Pfam" id="PF25390">
    <property type="entry name" value="WD40_RLD"/>
    <property type="match status" value="1"/>
</dbReference>
<dbReference type="InterPro" id="IPR009091">
    <property type="entry name" value="RCC1/BLIP-II"/>
</dbReference>
<evidence type="ECO:0000256" key="2">
    <source>
        <dbReference type="ARBA" id="ARBA00022737"/>
    </source>
</evidence>
<name>D2VHZ9_NAEGR</name>
<proteinExistence type="predicted"/>
<dbReference type="SUPFAM" id="SSF50985">
    <property type="entry name" value="RCC1/BLIP-II"/>
    <property type="match status" value="2"/>
</dbReference>
<dbReference type="VEuPathDB" id="AmoebaDB:NAEGRDRAFT_34281"/>
<evidence type="ECO:0000313" key="5">
    <source>
        <dbReference type="EMBL" id="EFC43504.1"/>
    </source>
</evidence>
<dbReference type="FunCoup" id="D2VHZ9">
    <property type="interactions" value="649"/>
</dbReference>
<dbReference type="PROSITE" id="PS00626">
    <property type="entry name" value="RCC1_2"/>
    <property type="match status" value="1"/>
</dbReference>
<dbReference type="Proteomes" id="UP000006671">
    <property type="component" value="Unassembled WGS sequence"/>
</dbReference>
<protein>
    <submittedName>
        <fullName evidence="5">Predicted protein</fullName>
    </submittedName>
</protein>
<dbReference type="STRING" id="5762.D2VHZ9"/>
<evidence type="ECO:0000259" key="4">
    <source>
        <dbReference type="Pfam" id="PF25390"/>
    </source>
</evidence>
<dbReference type="PROSITE" id="PS50012">
    <property type="entry name" value="RCC1_3"/>
    <property type="match status" value="6"/>
</dbReference>
<feature type="non-terminal residue" evidence="5">
    <location>
        <position position="393"/>
    </location>
</feature>
<dbReference type="PANTHER" id="PTHR45982:SF1">
    <property type="entry name" value="REGULATOR OF CHROMOSOME CONDENSATION"/>
    <property type="match status" value="1"/>
</dbReference>
<feature type="repeat" description="RCC1" evidence="3">
    <location>
        <begin position="272"/>
        <end position="326"/>
    </location>
</feature>
<evidence type="ECO:0000313" key="6">
    <source>
        <dbReference type="Proteomes" id="UP000006671"/>
    </source>
</evidence>
<dbReference type="eggNOG" id="KOG0941">
    <property type="taxonomic scope" value="Eukaryota"/>
</dbReference>
<dbReference type="Gene3D" id="2.130.10.30">
    <property type="entry name" value="Regulator of chromosome condensation 1/beta-lactamase-inhibitor protein II"/>
    <property type="match status" value="2"/>
</dbReference>
<evidence type="ECO:0000256" key="1">
    <source>
        <dbReference type="ARBA" id="ARBA00022658"/>
    </source>
</evidence>
<organism evidence="6">
    <name type="scientific">Naegleria gruberi</name>
    <name type="common">Amoeba</name>
    <dbReference type="NCBI Taxonomy" id="5762"/>
    <lineage>
        <taxon>Eukaryota</taxon>
        <taxon>Discoba</taxon>
        <taxon>Heterolobosea</taxon>
        <taxon>Tetramitia</taxon>
        <taxon>Eutetramitia</taxon>
        <taxon>Vahlkampfiidae</taxon>
        <taxon>Naegleria</taxon>
    </lineage>
</organism>
<dbReference type="PRINTS" id="PR00633">
    <property type="entry name" value="RCCNDNSATION"/>
</dbReference>
<dbReference type="Pfam" id="PF00415">
    <property type="entry name" value="RCC1"/>
    <property type="match status" value="1"/>
</dbReference>
<dbReference type="EMBL" id="GG738873">
    <property type="protein sequence ID" value="EFC43504.1"/>
    <property type="molecule type" value="Genomic_DNA"/>
</dbReference>
<feature type="repeat" description="RCC1" evidence="3">
    <location>
        <begin position="153"/>
        <end position="210"/>
    </location>
</feature>
<feature type="repeat" description="RCC1" evidence="3">
    <location>
        <begin position="327"/>
        <end position="380"/>
    </location>
</feature>
<dbReference type="Pfam" id="PF13540">
    <property type="entry name" value="RCC1_2"/>
    <property type="match status" value="1"/>
</dbReference>
<dbReference type="PANTHER" id="PTHR45982">
    <property type="entry name" value="REGULATOR OF CHROMOSOME CONDENSATION"/>
    <property type="match status" value="1"/>
</dbReference>
<dbReference type="AlphaFoldDB" id="D2VHZ9"/>
<dbReference type="OMA" id="VTCGEAH"/>
<keyword evidence="6" id="KW-1185">Reference proteome</keyword>
<reference evidence="5 6" key="1">
    <citation type="journal article" date="2010" name="Cell">
        <title>The genome of Naegleria gruberi illuminates early eukaryotic versatility.</title>
        <authorList>
            <person name="Fritz-Laylin L.K."/>
            <person name="Prochnik S.E."/>
            <person name="Ginger M.L."/>
            <person name="Dacks J.B."/>
            <person name="Carpenter M.L."/>
            <person name="Field M.C."/>
            <person name="Kuo A."/>
            <person name="Paredez A."/>
            <person name="Chapman J."/>
            <person name="Pham J."/>
            <person name="Shu S."/>
            <person name="Neupane R."/>
            <person name="Cipriano M."/>
            <person name="Mancuso J."/>
            <person name="Tu H."/>
            <person name="Salamov A."/>
            <person name="Lindquist E."/>
            <person name="Shapiro H."/>
            <person name="Lucas S."/>
            <person name="Grigoriev I.V."/>
            <person name="Cande W.Z."/>
            <person name="Fulton C."/>
            <person name="Rokhsar D.S."/>
            <person name="Dawson S.C."/>
        </authorList>
    </citation>
    <scope>NUCLEOTIDE SEQUENCE [LARGE SCALE GENOMIC DNA]</scope>
    <source>
        <strain evidence="5 6">NEG-M</strain>
    </source>
</reference>
<keyword evidence="2" id="KW-0677">Repeat</keyword>
<dbReference type="InterPro" id="IPR000408">
    <property type="entry name" value="Reg_chr_condens"/>
</dbReference>
<dbReference type="GeneID" id="8853085"/>
<feature type="repeat" description="RCC1" evidence="3">
    <location>
        <begin position="98"/>
        <end position="152"/>
    </location>
</feature>
<accession>D2VHZ9</accession>
<dbReference type="KEGG" id="ngr:NAEGRDRAFT_34281"/>